<keyword evidence="2" id="KW-1003">Cell membrane</keyword>
<dbReference type="EMBL" id="AYXG01000051">
    <property type="protein sequence ID" value="EWC63174.1"/>
    <property type="molecule type" value="Genomic_DNA"/>
</dbReference>
<evidence type="ECO:0000313" key="7">
    <source>
        <dbReference type="EMBL" id="EWC63174.1"/>
    </source>
</evidence>
<dbReference type="GO" id="GO:0016740">
    <property type="term" value="F:transferase activity"/>
    <property type="evidence" value="ECO:0007669"/>
    <property type="project" value="UniProtKB-KW"/>
</dbReference>
<evidence type="ECO:0000256" key="5">
    <source>
        <dbReference type="ARBA" id="ARBA00023136"/>
    </source>
</evidence>
<keyword evidence="4 6" id="KW-1133">Transmembrane helix</keyword>
<dbReference type="OrthoDB" id="4374904at2"/>
<protein>
    <submittedName>
        <fullName evidence="7">Putative glycosyl transferase</fullName>
    </submittedName>
</protein>
<feature type="transmembrane region" description="Helical" evidence="6">
    <location>
        <begin position="138"/>
        <end position="161"/>
    </location>
</feature>
<evidence type="ECO:0000256" key="2">
    <source>
        <dbReference type="ARBA" id="ARBA00022475"/>
    </source>
</evidence>
<feature type="transmembrane region" description="Helical" evidence="6">
    <location>
        <begin position="31"/>
        <end position="54"/>
    </location>
</feature>
<feature type="transmembrane region" description="Helical" evidence="6">
    <location>
        <begin position="209"/>
        <end position="234"/>
    </location>
</feature>
<accession>W7JAV4</accession>
<evidence type="ECO:0000256" key="1">
    <source>
        <dbReference type="ARBA" id="ARBA00004651"/>
    </source>
</evidence>
<evidence type="ECO:0000256" key="3">
    <source>
        <dbReference type="ARBA" id="ARBA00022692"/>
    </source>
</evidence>
<dbReference type="RefSeq" id="WP_052020828.1">
    <property type="nucleotide sequence ID" value="NZ_AYXG01000051.1"/>
</dbReference>
<organism evidence="7 8">
    <name type="scientific">Actinokineospora spheciospongiae</name>
    <dbReference type="NCBI Taxonomy" id="909613"/>
    <lineage>
        <taxon>Bacteria</taxon>
        <taxon>Bacillati</taxon>
        <taxon>Actinomycetota</taxon>
        <taxon>Actinomycetes</taxon>
        <taxon>Pseudonocardiales</taxon>
        <taxon>Pseudonocardiaceae</taxon>
        <taxon>Actinokineospora</taxon>
    </lineage>
</organism>
<sequence length="281" mass="29718">MTAPVFPTTRVLDRSRRVVRHALRALRGRDLSLWTAGLTFFACIAAVPVLLLALRGAALLTSDRFTADGVAALVEALPDAHDGREGLPALVEAALRSPWWVLLVALPPATFYGEGLRRAMRQVAHSPPGALVGWKGRFGFLPIVLLSPVLVVLLLVTAPAVAPLYTGGGAGPVWGVVATFHVDWLVVSVCLSVVYVVHSPAELPALTAVACGFGTGAVVSGFLHGFLLFLSFPLDWSVPFAGIGVVGEAVALALWLYLLHVLVLLGYRVALSVRATRQAAE</sequence>
<keyword evidence="7" id="KW-0808">Transferase</keyword>
<dbReference type="eggNOG" id="COG1295">
    <property type="taxonomic scope" value="Bacteria"/>
</dbReference>
<keyword evidence="5 6" id="KW-0472">Membrane</keyword>
<reference evidence="7 8" key="1">
    <citation type="journal article" date="2014" name="Genome Announc.">
        <title>Draft Genome Sequence of the Antitrypanosomally Active Sponge-Associated Bacterium Actinokineospora sp. Strain EG49.</title>
        <authorList>
            <person name="Harjes J."/>
            <person name="Ryu T."/>
            <person name="Abdelmohsen U.R."/>
            <person name="Moitinho-Silva L."/>
            <person name="Horn H."/>
            <person name="Ravasi T."/>
            <person name="Hentschel U."/>
        </authorList>
    </citation>
    <scope>NUCLEOTIDE SEQUENCE [LARGE SCALE GENOMIC DNA]</scope>
    <source>
        <strain evidence="7 8">EG49</strain>
    </source>
</reference>
<dbReference type="PATRIC" id="fig|909613.9.peg.1402"/>
<gene>
    <name evidence="7" type="ORF">UO65_1388</name>
</gene>
<evidence type="ECO:0000256" key="4">
    <source>
        <dbReference type="ARBA" id="ARBA00022989"/>
    </source>
</evidence>
<keyword evidence="3 6" id="KW-0812">Transmembrane</keyword>
<name>W7JAV4_9PSEU</name>
<feature type="transmembrane region" description="Helical" evidence="6">
    <location>
        <begin position="173"/>
        <end position="197"/>
    </location>
</feature>
<dbReference type="InterPro" id="IPR017039">
    <property type="entry name" value="Virul_fac_BrkB"/>
</dbReference>
<comment type="caution">
    <text evidence="7">The sequence shown here is derived from an EMBL/GenBank/DDBJ whole genome shotgun (WGS) entry which is preliminary data.</text>
</comment>
<dbReference type="AlphaFoldDB" id="W7JAV4"/>
<dbReference type="GO" id="GO:0005886">
    <property type="term" value="C:plasma membrane"/>
    <property type="evidence" value="ECO:0007669"/>
    <property type="project" value="UniProtKB-SubCell"/>
</dbReference>
<feature type="transmembrane region" description="Helical" evidence="6">
    <location>
        <begin position="240"/>
        <end position="267"/>
    </location>
</feature>
<dbReference type="Proteomes" id="UP000019277">
    <property type="component" value="Unassembled WGS sequence"/>
</dbReference>
<proteinExistence type="predicted"/>
<evidence type="ECO:0000256" key="6">
    <source>
        <dbReference type="SAM" id="Phobius"/>
    </source>
</evidence>
<comment type="subcellular location">
    <subcellularLocation>
        <location evidence="1">Cell membrane</location>
        <topology evidence="1">Multi-pass membrane protein</topology>
    </subcellularLocation>
</comment>
<dbReference type="STRING" id="909613.UO65_1388"/>
<evidence type="ECO:0000313" key="8">
    <source>
        <dbReference type="Proteomes" id="UP000019277"/>
    </source>
</evidence>
<dbReference type="Pfam" id="PF03631">
    <property type="entry name" value="Virul_fac_BrkB"/>
    <property type="match status" value="1"/>
</dbReference>
<keyword evidence="8" id="KW-1185">Reference proteome</keyword>